<comment type="similarity">
    <text evidence="2">Belongs to the eukaryotic RPC7 RNA polymerase subunit family.</text>
</comment>
<feature type="non-terminal residue" evidence="5">
    <location>
        <position position="1"/>
    </location>
</feature>
<comment type="subcellular location">
    <subcellularLocation>
        <location evidence="1">Nucleus</location>
    </subcellularLocation>
</comment>
<dbReference type="InterPro" id="IPR024661">
    <property type="entry name" value="RNA_pol_III_Rpc31"/>
</dbReference>
<evidence type="ECO:0000256" key="1">
    <source>
        <dbReference type="ARBA" id="ARBA00004123"/>
    </source>
</evidence>
<dbReference type="GO" id="GO:0006383">
    <property type="term" value="P:transcription by RNA polymerase III"/>
    <property type="evidence" value="ECO:0007669"/>
    <property type="project" value="InterPro"/>
</dbReference>
<evidence type="ECO:0000256" key="3">
    <source>
        <dbReference type="ARBA" id="ARBA00023242"/>
    </source>
</evidence>
<evidence type="ECO:0000256" key="2">
    <source>
        <dbReference type="ARBA" id="ARBA00008352"/>
    </source>
</evidence>
<protein>
    <submittedName>
        <fullName evidence="5">Uncharacterized protein</fullName>
    </submittedName>
</protein>
<name>A0A1D1XYF9_9ARAE</name>
<sequence>FGPKIECNLMMTTLPDQSWFWGIISVLLLMECKLCSLSEEETQNTFIERYSDKDQQKNLGKREALQSYLRLIPSNFPPELIQGSKLIRHNPKKLRWDGDPDDKLFEKFEKLEDSDKVDEKGQERKEEIEEEEEDQLGEEDGENSDDGDYNQNIDFDDDEDDLNMEAEEYEDAYE</sequence>
<feature type="compositionally biased region" description="Basic and acidic residues" evidence="4">
    <location>
        <begin position="108"/>
        <end position="127"/>
    </location>
</feature>
<dbReference type="PANTHER" id="PTHR15367:SF2">
    <property type="entry name" value="DNA-DIRECTED RNA POLYMERASE III SUBUNIT"/>
    <property type="match status" value="1"/>
</dbReference>
<feature type="region of interest" description="Disordered" evidence="4">
    <location>
        <begin position="108"/>
        <end position="174"/>
    </location>
</feature>
<organism evidence="5">
    <name type="scientific">Anthurium amnicola</name>
    <dbReference type="NCBI Taxonomy" id="1678845"/>
    <lineage>
        <taxon>Eukaryota</taxon>
        <taxon>Viridiplantae</taxon>
        <taxon>Streptophyta</taxon>
        <taxon>Embryophyta</taxon>
        <taxon>Tracheophyta</taxon>
        <taxon>Spermatophyta</taxon>
        <taxon>Magnoliopsida</taxon>
        <taxon>Liliopsida</taxon>
        <taxon>Araceae</taxon>
        <taxon>Pothoideae</taxon>
        <taxon>Potheae</taxon>
        <taxon>Anthurium</taxon>
    </lineage>
</organism>
<dbReference type="EMBL" id="GDJX01020499">
    <property type="protein sequence ID" value="JAT47437.1"/>
    <property type="molecule type" value="Transcribed_RNA"/>
</dbReference>
<dbReference type="AlphaFoldDB" id="A0A1D1XYF9"/>
<reference evidence="5" key="1">
    <citation type="submission" date="2015-07" db="EMBL/GenBank/DDBJ databases">
        <title>Transcriptome Assembly of Anthurium amnicola.</title>
        <authorList>
            <person name="Suzuki J."/>
        </authorList>
    </citation>
    <scope>NUCLEOTIDE SEQUENCE</scope>
</reference>
<feature type="compositionally biased region" description="Acidic residues" evidence="4">
    <location>
        <begin position="128"/>
        <end position="174"/>
    </location>
</feature>
<keyword evidence="3" id="KW-0539">Nucleus</keyword>
<accession>A0A1D1XYF9</accession>
<dbReference type="GO" id="GO:0005666">
    <property type="term" value="C:RNA polymerase III complex"/>
    <property type="evidence" value="ECO:0007669"/>
    <property type="project" value="TreeGrafter"/>
</dbReference>
<gene>
    <name evidence="5" type="ORF">g.110712</name>
</gene>
<evidence type="ECO:0000313" key="5">
    <source>
        <dbReference type="EMBL" id="JAT47437.1"/>
    </source>
</evidence>
<proteinExistence type="inferred from homology"/>
<dbReference type="PANTHER" id="PTHR15367">
    <property type="entry name" value="DNA-DIRECTED RNA POLYMERASE III"/>
    <property type="match status" value="1"/>
</dbReference>
<evidence type="ECO:0000256" key="4">
    <source>
        <dbReference type="SAM" id="MobiDB-lite"/>
    </source>
</evidence>